<keyword evidence="10" id="KW-1185">Reference proteome</keyword>
<evidence type="ECO:0000256" key="6">
    <source>
        <dbReference type="ARBA" id="ARBA00033409"/>
    </source>
</evidence>
<dbReference type="SUPFAM" id="SSF57863">
    <property type="entry name" value="ArfGap/RecO-like zinc finger"/>
    <property type="match status" value="1"/>
</dbReference>
<sequence>MDWRDEGTVIAVRRHGETAAIVEVFTAQHGRHAGVVRGGISRKIAPILQPGSQLSVQWRARLDEHLGTFVVEPLRSRAEVLADRLALAGLNAICALLCFALAEREAHHGLYAQTQSLLDALGHVGDWPAQYLRWELMLLEDIGFGLDLGRCAVTGSREDLAYVSPKTGRAVSRAAAGPWADRLLPLPQGMLGQGPVSQLELGQGLAITGHFLTRELAGQRRLPALPEARGRLLDLLLRPSTTRDTPPSG</sequence>
<evidence type="ECO:0000259" key="8">
    <source>
        <dbReference type="Pfam" id="PF11967"/>
    </source>
</evidence>
<proteinExistence type="inferred from homology"/>
<dbReference type="Pfam" id="PF11967">
    <property type="entry name" value="RecO_N"/>
    <property type="match status" value="1"/>
</dbReference>
<gene>
    <name evidence="7 9" type="primary">recO</name>
    <name evidence="9" type="ORF">KM031_11670</name>
</gene>
<accession>A0A975P528</accession>
<evidence type="ECO:0000256" key="5">
    <source>
        <dbReference type="ARBA" id="ARBA00023204"/>
    </source>
</evidence>
<keyword evidence="5 7" id="KW-0234">DNA repair</keyword>
<dbReference type="GO" id="GO:0043590">
    <property type="term" value="C:bacterial nucleoid"/>
    <property type="evidence" value="ECO:0007669"/>
    <property type="project" value="TreeGrafter"/>
</dbReference>
<dbReference type="PANTHER" id="PTHR33991">
    <property type="entry name" value="DNA REPAIR PROTEIN RECO"/>
    <property type="match status" value="1"/>
</dbReference>
<dbReference type="GO" id="GO:0006310">
    <property type="term" value="P:DNA recombination"/>
    <property type="evidence" value="ECO:0007669"/>
    <property type="project" value="UniProtKB-UniRule"/>
</dbReference>
<name>A0A975P528_9RHOB</name>
<dbReference type="Gene3D" id="1.20.1440.120">
    <property type="entry name" value="Recombination protein O, C-terminal domain"/>
    <property type="match status" value="1"/>
</dbReference>
<dbReference type="InterPro" id="IPR012340">
    <property type="entry name" value="NA-bd_OB-fold"/>
</dbReference>
<organism evidence="9 10">
    <name type="scientific">Gemmobacter fulvus</name>
    <dbReference type="NCBI Taxonomy" id="2840474"/>
    <lineage>
        <taxon>Bacteria</taxon>
        <taxon>Pseudomonadati</taxon>
        <taxon>Pseudomonadota</taxon>
        <taxon>Alphaproteobacteria</taxon>
        <taxon>Rhodobacterales</taxon>
        <taxon>Paracoccaceae</taxon>
        <taxon>Gemmobacter</taxon>
    </lineage>
</organism>
<dbReference type="Pfam" id="PF02565">
    <property type="entry name" value="RecO_C"/>
    <property type="match status" value="1"/>
</dbReference>
<evidence type="ECO:0000256" key="3">
    <source>
        <dbReference type="ARBA" id="ARBA00022763"/>
    </source>
</evidence>
<evidence type="ECO:0000256" key="2">
    <source>
        <dbReference type="ARBA" id="ARBA00021310"/>
    </source>
</evidence>
<keyword evidence="3 7" id="KW-0227">DNA damage</keyword>
<dbReference type="InterPro" id="IPR037278">
    <property type="entry name" value="ARFGAP/RecO"/>
</dbReference>
<dbReference type="RefSeq" id="WP_215504734.1">
    <property type="nucleotide sequence ID" value="NZ_CP076361.1"/>
</dbReference>
<dbReference type="HAMAP" id="MF_00201">
    <property type="entry name" value="RecO"/>
    <property type="match status" value="1"/>
</dbReference>
<evidence type="ECO:0000256" key="1">
    <source>
        <dbReference type="ARBA" id="ARBA00007452"/>
    </source>
</evidence>
<dbReference type="KEGG" id="gfu:KM031_11670"/>
<evidence type="ECO:0000313" key="9">
    <source>
        <dbReference type="EMBL" id="QWK89502.1"/>
    </source>
</evidence>
<dbReference type="NCBIfam" id="TIGR00613">
    <property type="entry name" value="reco"/>
    <property type="match status" value="1"/>
</dbReference>
<comment type="similarity">
    <text evidence="1 7">Belongs to the RecO family.</text>
</comment>
<evidence type="ECO:0000256" key="7">
    <source>
        <dbReference type="HAMAP-Rule" id="MF_00201"/>
    </source>
</evidence>
<feature type="domain" description="DNA replication/recombination mediator RecO N-terminal" evidence="8">
    <location>
        <begin position="1"/>
        <end position="71"/>
    </location>
</feature>
<evidence type="ECO:0000313" key="10">
    <source>
        <dbReference type="Proteomes" id="UP000679352"/>
    </source>
</evidence>
<reference evidence="9" key="1">
    <citation type="submission" date="2021-06" db="EMBL/GenBank/DDBJ databases">
        <title>Direct submission.</title>
        <authorList>
            <person name="Lee C.-S."/>
            <person name="Jin L."/>
        </authorList>
    </citation>
    <scope>NUCLEOTIDE SEQUENCE</scope>
    <source>
        <strain evidence="9">Con5</strain>
    </source>
</reference>
<dbReference type="GO" id="GO:0006302">
    <property type="term" value="P:double-strand break repair"/>
    <property type="evidence" value="ECO:0007669"/>
    <property type="project" value="TreeGrafter"/>
</dbReference>
<dbReference type="InterPro" id="IPR042242">
    <property type="entry name" value="RecO_C"/>
</dbReference>
<keyword evidence="4 7" id="KW-0233">DNA recombination</keyword>
<evidence type="ECO:0000256" key="4">
    <source>
        <dbReference type="ARBA" id="ARBA00023172"/>
    </source>
</evidence>
<dbReference type="PANTHER" id="PTHR33991:SF1">
    <property type="entry name" value="DNA REPAIR PROTEIN RECO"/>
    <property type="match status" value="1"/>
</dbReference>
<dbReference type="SUPFAM" id="SSF50249">
    <property type="entry name" value="Nucleic acid-binding proteins"/>
    <property type="match status" value="1"/>
</dbReference>
<dbReference type="InterPro" id="IPR003717">
    <property type="entry name" value="RecO"/>
</dbReference>
<dbReference type="Gene3D" id="2.40.50.140">
    <property type="entry name" value="Nucleic acid-binding proteins"/>
    <property type="match status" value="1"/>
</dbReference>
<comment type="function">
    <text evidence="7">Involved in DNA repair and RecF pathway recombination.</text>
</comment>
<dbReference type="InterPro" id="IPR022572">
    <property type="entry name" value="DNA_rep/recomb_RecO_N"/>
</dbReference>
<protein>
    <recommendedName>
        <fullName evidence="2 7">DNA repair protein RecO</fullName>
    </recommendedName>
    <alternativeName>
        <fullName evidence="6 7">Recombination protein O</fullName>
    </alternativeName>
</protein>
<dbReference type="AlphaFoldDB" id="A0A975P528"/>
<dbReference type="EMBL" id="CP076361">
    <property type="protein sequence ID" value="QWK89502.1"/>
    <property type="molecule type" value="Genomic_DNA"/>
</dbReference>
<dbReference type="Proteomes" id="UP000679352">
    <property type="component" value="Chromosome"/>
</dbReference>